<feature type="region of interest" description="Disordered" evidence="1">
    <location>
        <begin position="441"/>
        <end position="476"/>
    </location>
</feature>
<feature type="compositionally biased region" description="Basic and acidic residues" evidence="1">
    <location>
        <begin position="50"/>
        <end position="61"/>
    </location>
</feature>
<proteinExistence type="predicted"/>
<feature type="region of interest" description="Disordered" evidence="1">
    <location>
        <begin position="317"/>
        <end position="381"/>
    </location>
</feature>
<feature type="compositionally biased region" description="Basic and acidic residues" evidence="1">
    <location>
        <begin position="562"/>
        <end position="592"/>
    </location>
</feature>
<name>A0A7S0CXN0_MICPS</name>
<organism evidence="2">
    <name type="scientific">Micromonas pusilla</name>
    <name type="common">Picoplanktonic green alga</name>
    <name type="synonym">Chromulina pusilla</name>
    <dbReference type="NCBI Taxonomy" id="38833"/>
    <lineage>
        <taxon>Eukaryota</taxon>
        <taxon>Viridiplantae</taxon>
        <taxon>Chlorophyta</taxon>
        <taxon>Mamiellophyceae</taxon>
        <taxon>Mamiellales</taxon>
        <taxon>Mamiellaceae</taxon>
        <taxon>Micromonas</taxon>
    </lineage>
</organism>
<dbReference type="EMBL" id="HBEN01004023">
    <property type="protein sequence ID" value="CAD8434802.1"/>
    <property type="molecule type" value="Transcribed_RNA"/>
</dbReference>
<protein>
    <submittedName>
        <fullName evidence="2">Uncharacterized protein</fullName>
    </submittedName>
</protein>
<reference evidence="2" key="1">
    <citation type="submission" date="2021-01" db="EMBL/GenBank/DDBJ databases">
        <authorList>
            <person name="Corre E."/>
            <person name="Pelletier E."/>
            <person name="Niang G."/>
            <person name="Scheremetjew M."/>
            <person name="Finn R."/>
            <person name="Kale V."/>
            <person name="Holt S."/>
            <person name="Cochrane G."/>
            <person name="Meng A."/>
            <person name="Brown T."/>
            <person name="Cohen L."/>
        </authorList>
    </citation>
    <scope>NUCLEOTIDE SEQUENCE</scope>
    <source>
        <strain evidence="2">CCAC1681</strain>
    </source>
</reference>
<accession>A0A7S0CXN0</accession>
<gene>
    <name evidence="2" type="ORF">MSP1401_LOCUS3259</name>
</gene>
<feature type="region of interest" description="Disordered" evidence="1">
    <location>
        <begin position="562"/>
        <end position="680"/>
    </location>
</feature>
<dbReference type="PROSITE" id="PS50096">
    <property type="entry name" value="IQ"/>
    <property type="match status" value="2"/>
</dbReference>
<sequence>MADVFYRAPGADAFDLWSGDSHDPRDVHSAYEAMSRQEQDLAAARRRAAAHADARRYEPRLRRLSSGNRSPYGSPGSRRLAPGEARRRDAAATRIQRIWRGGLGRSIATDRWVAVFQIQRFWRGALGRRRARAARRAKKARDEAEARAEEIDDITASVRARRERRTPALPLAFDDERASSPFQRDPFQMERVRFTPKKKIDWDAEPFSVDEDDEKAREKDAPRFTDSAFFEIPSPTAREAGGASPPGKTSLSSFGSSHRASDETQTQTSTRSTSRSRSLSASQTSQTSQASSEHQSLFDEVDAVLLNAKLARARLLGKSPAASLEGGTSGSKRLARAPSFGGGREGGGSPSSDLSADYQHWYSDDASPASMEKTPSGANESRARFFRSEFAERLASSSAASSVDGDAHEKRERMSRYAAALASASGGVQRGNPLKGVRIRTELLPPTRPVSARRGASPPRKNQQPSAGRASVLTPSIRDGTRATPAMIKARYEASKLEEERAFEEQMKTLRRLEREANARAAAAAEAALVTKTIAVRTEDDQTVEITMKVHVPRERLAQLEARRAAKEAAKREREAKEERARRDRAAMKAEEKEEEEKEEERRDLAEVAKVAAETADPVPPDPEEETPVPAERAVADTPEKPEREETPEPAPKRARAKTSDATTAAAAAAPKRARRSTRK</sequence>
<feature type="compositionally biased region" description="Basic and acidic residues" evidence="1">
    <location>
        <begin position="214"/>
        <end position="223"/>
    </location>
</feature>
<evidence type="ECO:0000313" key="2">
    <source>
        <dbReference type="EMBL" id="CAD8434802.1"/>
    </source>
</evidence>
<feature type="compositionally biased region" description="Low complexity" evidence="1">
    <location>
        <begin position="264"/>
        <end position="292"/>
    </location>
</feature>
<evidence type="ECO:0000256" key="1">
    <source>
        <dbReference type="SAM" id="MobiDB-lite"/>
    </source>
</evidence>
<feature type="compositionally biased region" description="Basic and acidic residues" evidence="1">
    <location>
        <begin position="634"/>
        <end position="647"/>
    </location>
</feature>
<feature type="region of interest" description="Disordered" evidence="1">
    <location>
        <begin position="205"/>
        <end position="296"/>
    </location>
</feature>
<feature type="compositionally biased region" description="Low complexity" evidence="1">
    <location>
        <begin position="660"/>
        <end position="671"/>
    </location>
</feature>
<feature type="compositionally biased region" description="Gly residues" evidence="1">
    <location>
        <begin position="340"/>
        <end position="349"/>
    </location>
</feature>
<feature type="compositionally biased region" description="Polar residues" evidence="1">
    <location>
        <begin position="247"/>
        <end position="258"/>
    </location>
</feature>
<dbReference type="AlphaFoldDB" id="A0A7S0CXN0"/>
<feature type="region of interest" description="Disordered" evidence="1">
    <location>
        <begin position="38"/>
        <end position="87"/>
    </location>
</feature>